<dbReference type="CDD" id="cd12418">
    <property type="entry name" value="RRM_Aly_REF_like"/>
    <property type="match status" value="1"/>
</dbReference>
<protein>
    <recommendedName>
        <fullName evidence="3">RRM domain-containing protein</fullName>
    </recommendedName>
</protein>
<reference evidence="4" key="2">
    <citation type="submission" date="2022-07" db="EMBL/GenBank/DDBJ databases">
        <authorList>
            <person name="Goncalves M.F.M."/>
            <person name="Hilario S."/>
            <person name="Van De Peer Y."/>
            <person name="Esteves A.C."/>
            <person name="Alves A."/>
        </authorList>
    </citation>
    <scope>NUCLEOTIDE SEQUENCE</scope>
    <source>
        <strain evidence="4">MUM 19.33</strain>
    </source>
</reference>
<dbReference type="InterPro" id="IPR014718">
    <property type="entry name" value="GH-type_carb-bd"/>
</dbReference>
<dbReference type="GO" id="GO:0004034">
    <property type="term" value="F:aldose 1-epimerase activity"/>
    <property type="evidence" value="ECO:0007669"/>
    <property type="project" value="TreeGrafter"/>
</dbReference>
<dbReference type="InterPro" id="IPR012677">
    <property type="entry name" value="Nucleotide-bd_a/b_plait_sf"/>
</dbReference>
<evidence type="ECO:0000256" key="2">
    <source>
        <dbReference type="SAM" id="MobiDB-lite"/>
    </source>
</evidence>
<dbReference type="Proteomes" id="UP001055219">
    <property type="component" value="Unassembled WGS sequence"/>
</dbReference>
<dbReference type="Pfam" id="PF00076">
    <property type="entry name" value="RRM_1"/>
    <property type="match status" value="1"/>
</dbReference>
<dbReference type="GeneID" id="75834689"/>
<dbReference type="Pfam" id="PF01263">
    <property type="entry name" value="Aldose_epim"/>
    <property type="match status" value="1"/>
</dbReference>
<feature type="region of interest" description="Disordered" evidence="2">
    <location>
        <begin position="484"/>
        <end position="633"/>
    </location>
</feature>
<dbReference type="InterPro" id="IPR035979">
    <property type="entry name" value="RBD_domain_sf"/>
</dbReference>
<dbReference type="PROSITE" id="PS50102">
    <property type="entry name" value="RRM"/>
    <property type="match status" value="1"/>
</dbReference>
<gene>
    <name evidence="4" type="ORF">J7T54_008218</name>
</gene>
<dbReference type="SUPFAM" id="SSF74650">
    <property type="entry name" value="Galactose mutarotase-like"/>
    <property type="match status" value="1"/>
</dbReference>
<accession>A0A9Q0BCI8</accession>
<sequence>MHFIPFGATLTNLFVKDKNGKDVDVVLGYNDLSDPLAQCTMRFQDCTGEASYTIDDELYLTERNDRDNTLHSDSNNWSFRDWEVSHFTKDSTFSILDASNSSKGMLGDVHAPVTYSVKGSTWKISMEATSSEAKTPLMLTQRTYFNLDAYKNPDTGKIWKHTLHMPYTQKYLVADDSAVPTGETAVAELSSINDFASEPDLQLGHASDDPAFPENCGAGCACEGYNGYWLIVDAPKDAVVMSLASPFSGISADLKTNQLGIVLYTCNWFDGSQSLKRTQGLEGKTTVDRSSCVAIQAHDHVNEINEPQWGRKEAQLTGPGETYKWENHRVELRKLEPGPLALATIEAVAEAALDLAATESKDLVMVSESIADGVAHENDSEWVHDRYDDNNDCTMTTASNPSDGVLTFRRQSPRPNHAPCARPFPGSELFQRIGPVTRLQLRYDRAGRSEGTAYVTYELKEDASEAVKQFDGANANGQPIRLTMLGGRGDRSRNPFDSAVMPGRPLSERISAPGRARSHSPSGRYSQEDAARKGIDRYIPGGRSRTPPPARRRGGANTGRRPGARRERGPQDDTRGGRSAPRGKRTQEELDADMADYFGGGEPAPEANGNAAEAPAAAPAPAAAATDDIDMIE</sequence>
<dbReference type="InterPro" id="IPR008183">
    <property type="entry name" value="Aldose_1/G6P_1-epimerase"/>
</dbReference>
<dbReference type="SUPFAM" id="SSF54928">
    <property type="entry name" value="RNA-binding domain, RBD"/>
    <property type="match status" value="1"/>
</dbReference>
<dbReference type="PANTHER" id="PTHR10091">
    <property type="entry name" value="ALDOSE-1-EPIMERASE"/>
    <property type="match status" value="1"/>
</dbReference>
<dbReference type="GO" id="GO:0030246">
    <property type="term" value="F:carbohydrate binding"/>
    <property type="evidence" value="ECO:0007669"/>
    <property type="project" value="InterPro"/>
</dbReference>
<feature type="compositionally biased region" description="Low complexity" evidence="2">
    <location>
        <begin position="603"/>
        <end position="625"/>
    </location>
</feature>
<dbReference type="GO" id="GO:0033499">
    <property type="term" value="P:galactose catabolic process via UDP-galactose, Leloir pathway"/>
    <property type="evidence" value="ECO:0007669"/>
    <property type="project" value="TreeGrafter"/>
</dbReference>
<dbReference type="Gene3D" id="2.70.98.10">
    <property type="match status" value="1"/>
</dbReference>
<reference evidence="4" key="1">
    <citation type="journal article" date="2021" name="J Fungi (Basel)">
        <title>Genomic and Metabolomic Analyses of the Marine Fungus Emericellopsis cladophorae: Insights into Saltwater Adaptability Mechanisms and Its Biosynthetic Potential.</title>
        <authorList>
            <person name="Goncalves M.F.M."/>
            <person name="Hilario S."/>
            <person name="Van de Peer Y."/>
            <person name="Esteves A.C."/>
            <person name="Alves A."/>
        </authorList>
    </citation>
    <scope>NUCLEOTIDE SEQUENCE</scope>
    <source>
        <strain evidence="4">MUM 19.33</strain>
    </source>
</reference>
<dbReference type="InterPro" id="IPR011013">
    <property type="entry name" value="Gal_mutarotase_sf_dom"/>
</dbReference>
<comment type="caution">
    <text evidence="4">The sequence shown here is derived from an EMBL/GenBank/DDBJ whole genome shotgun (WGS) entry which is preliminary data.</text>
</comment>
<dbReference type="InterPro" id="IPR000504">
    <property type="entry name" value="RRM_dom"/>
</dbReference>
<organism evidence="4 5">
    <name type="scientific">Emericellopsis cladophorae</name>
    <dbReference type="NCBI Taxonomy" id="2686198"/>
    <lineage>
        <taxon>Eukaryota</taxon>
        <taxon>Fungi</taxon>
        <taxon>Dikarya</taxon>
        <taxon>Ascomycota</taxon>
        <taxon>Pezizomycotina</taxon>
        <taxon>Sordariomycetes</taxon>
        <taxon>Hypocreomycetidae</taxon>
        <taxon>Hypocreales</taxon>
        <taxon>Bionectriaceae</taxon>
        <taxon>Emericellopsis</taxon>
    </lineage>
</organism>
<dbReference type="GO" id="GO:0006006">
    <property type="term" value="P:glucose metabolic process"/>
    <property type="evidence" value="ECO:0007669"/>
    <property type="project" value="TreeGrafter"/>
</dbReference>
<evidence type="ECO:0000313" key="4">
    <source>
        <dbReference type="EMBL" id="KAI6779600.1"/>
    </source>
</evidence>
<dbReference type="RefSeq" id="XP_051360456.1">
    <property type="nucleotide sequence ID" value="XM_051508440.1"/>
</dbReference>
<dbReference type="GO" id="GO:0003723">
    <property type="term" value="F:RNA binding"/>
    <property type="evidence" value="ECO:0007669"/>
    <property type="project" value="UniProtKB-UniRule"/>
</dbReference>
<evidence type="ECO:0000259" key="3">
    <source>
        <dbReference type="PROSITE" id="PS50102"/>
    </source>
</evidence>
<feature type="domain" description="RRM" evidence="3">
    <location>
        <begin position="428"/>
        <end position="487"/>
    </location>
</feature>
<dbReference type="AlphaFoldDB" id="A0A9Q0BCI8"/>
<proteinExistence type="predicted"/>
<keyword evidence="1" id="KW-0694">RNA-binding</keyword>
<dbReference type="PANTHER" id="PTHR10091:SF2">
    <property type="entry name" value="ALDOSE 1-EPIMERASE"/>
    <property type="match status" value="1"/>
</dbReference>
<feature type="compositionally biased region" description="Basic and acidic residues" evidence="2">
    <location>
        <begin position="564"/>
        <end position="576"/>
    </location>
</feature>
<dbReference type="OrthoDB" id="274691at2759"/>
<name>A0A9Q0BCI8_9HYPO</name>
<feature type="compositionally biased region" description="Basic and acidic residues" evidence="2">
    <location>
        <begin position="526"/>
        <end position="536"/>
    </location>
</feature>
<evidence type="ECO:0000313" key="5">
    <source>
        <dbReference type="Proteomes" id="UP001055219"/>
    </source>
</evidence>
<evidence type="ECO:0000256" key="1">
    <source>
        <dbReference type="PROSITE-ProRule" id="PRU00176"/>
    </source>
</evidence>
<dbReference type="Gene3D" id="3.30.70.330">
    <property type="match status" value="1"/>
</dbReference>
<keyword evidence="5" id="KW-1185">Reference proteome</keyword>
<dbReference type="EMBL" id="JAGIXG020000044">
    <property type="protein sequence ID" value="KAI6779600.1"/>
    <property type="molecule type" value="Genomic_DNA"/>
</dbReference>